<evidence type="ECO:0000313" key="3">
    <source>
        <dbReference type="EMBL" id="QWZ06842.1"/>
    </source>
</evidence>
<sequence>MAPSTPPPTRGFVGRRRPRQPDRLPPGQYDVGRDWPVLTAEVTPVLDPQRWTMTVDGLVATPTTWTWDEAHALPQSEYAGDIHCVTTWSKFGTRFSGVSVDELLAVADPAPEASYVLATCTTGYTTNLPLADVTGGRAWVVWTYDGQPLPRDHGGPVRLLVPHLYFWKSAKWVTRLTLLDHDQQGFWEQNGYHDRGDPWLEQRYQGD</sequence>
<proteinExistence type="predicted"/>
<dbReference type="RefSeq" id="WP_216938125.1">
    <property type="nucleotide sequence ID" value="NZ_CP077062.1"/>
</dbReference>
<organism evidence="3 4">
    <name type="scientific">Nocardioides panacis</name>
    <dbReference type="NCBI Taxonomy" id="2849501"/>
    <lineage>
        <taxon>Bacteria</taxon>
        <taxon>Bacillati</taxon>
        <taxon>Actinomycetota</taxon>
        <taxon>Actinomycetes</taxon>
        <taxon>Propionibacteriales</taxon>
        <taxon>Nocardioidaceae</taxon>
        <taxon>Nocardioides</taxon>
    </lineage>
</organism>
<dbReference type="Pfam" id="PF00174">
    <property type="entry name" value="Oxidored_molyb"/>
    <property type="match status" value="1"/>
</dbReference>
<dbReference type="AlphaFoldDB" id="A0A975SVT3"/>
<name>A0A975SVT3_9ACTN</name>
<dbReference type="Proteomes" id="UP000683575">
    <property type="component" value="Chromosome"/>
</dbReference>
<feature type="region of interest" description="Disordered" evidence="1">
    <location>
        <begin position="1"/>
        <end position="31"/>
    </location>
</feature>
<evidence type="ECO:0000259" key="2">
    <source>
        <dbReference type="Pfam" id="PF00174"/>
    </source>
</evidence>
<accession>A0A975SVT3</accession>
<reference evidence="3" key="1">
    <citation type="submission" date="2021-06" db="EMBL/GenBank/DDBJ databases">
        <title>Complete genome sequence of Nocardioides sp. G188.</title>
        <authorList>
            <person name="Im W.-T."/>
        </authorList>
    </citation>
    <scope>NUCLEOTIDE SEQUENCE</scope>
    <source>
        <strain evidence="3">G188</strain>
    </source>
</reference>
<dbReference type="PANTHER" id="PTHR43032:SF4">
    <property type="entry name" value="OXIDOREDUCTASE MOLYBDOPTERIN-BINDING DOMAIN-CONTAINING PROTEIN"/>
    <property type="match status" value="1"/>
</dbReference>
<dbReference type="PANTHER" id="PTHR43032">
    <property type="entry name" value="PROTEIN-METHIONINE-SULFOXIDE REDUCTASE"/>
    <property type="match status" value="1"/>
</dbReference>
<feature type="domain" description="Oxidoreductase molybdopterin-binding" evidence="2">
    <location>
        <begin position="43"/>
        <end position="187"/>
    </location>
</feature>
<keyword evidence="4" id="KW-1185">Reference proteome</keyword>
<dbReference type="CDD" id="cd02109">
    <property type="entry name" value="arch_bact_SO_family_Moco"/>
    <property type="match status" value="1"/>
</dbReference>
<protein>
    <submittedName>
        <fullName evidence="3">Sulfite oxidase-like oxidoreductase</fullName>
    </submittedName>
</protein>
<evidence type="ECO:0000313" key="4">
    <source>
        <dbReference type="Proteomes" id="UP000683575"/>
    </source>
</evidence>
<dbReference type="KEGG" id="nps:KRR39_15090"/>
<evidence type="ECO:0000256" key="1">
    <source>
        <dbReference type="SAM" id="MobiDB-lite"/>
    </source>
</evidence>
<dbReference type="EMBL" id="CP077062">
    <property type="protein sequence ID" value="QWZ06842.1"/>
    <property type="molecule type" value="Genomic_DNA"/>
</dbReference>
<gene>
    <name evidence="3" type="ORF">KRR39_15090</name>
</gene>
<dbReference type="InterPro" id="IPR000572">
    <property type="entry name" value="OxRdtase_Mopterin-bd_dom"/>
</dbReference>